<dbReference type="EMBL" id="CADCTS010000180">
    <property type="protein sequence ID" value="CAA9300133.1"/>
    <property type="molecule type" value="Genomic_DNA"/>
</dbReference>
<proteinExistence type="predicted"/>
<sequence length="22" mass="2367">RRAAASGLGAVRGHRPPRDRPL</sequence>
<reference evidence="2" key="1">
    <citation type="submission" date="2020-02" db="EMBL/GenBank/DDBJ databases">
        <authorList>
            <person name="Meier V. D."/>
        </authorList>
    </citation>
    <scope>NUCLEOTIDE SEQUENCE</scope>
    <source>
        <strain evidence="2">AVDCRST_MAG48</strain>
    </source>
</reference>
<feature type="non-terminal residue" evidence="2">
    <location>
        <position position="22"/>
    </location>
</feature>
<name>A0A6J4KBQ2_9ACTN</name>
<evidence type="ECO:0000313" key="2">
    <source>
        <dbReference type="EMBL" id="CAA9300133.1"/>
    </source>
</evidence>
<gene>
    <name evidence="2" type="ORF">AVDCRST_MAG48-1256</name>
</gene>
<evidence type="ECO:0000256" key="1">
    <source>
        <dbReference type="SAM" id="MobiDB-lite"/>
    </source>
</evidence>
<organism evidence="2">
    <name type="scientific">uncultured Friedmanniella sp</name>
    <dbReference type="NCBI Taxonomy" id="335381"/>
    <lineage>
        <taxon>Bacteria</taxon>
        <taxon>Bacillati</taxon>
        <taxon>Actinomycetota</taxon>
        <taxon>Actinomycetes</taxon>
        <taxon>Propionibacteriales</taxon>
        <taxon>Nocardioidaceae</taxon>
        <taxon>Friedmanniella</taxon>
        <taxon>environmental samples</taxon>
    </lineage>
</organism>
<feature type="region of interest" description="Disordered" evidence="1">
    <location>
        <begin position="1"/>
        <end position="22"/>
    </location>
</feature>
<protein>
    <submittedName>
        <fullName evidence="2">Uncharacterized protein</fullName>
    </submittedName>
</protein>
<feature type="non-terminal residue" evidence="2">
    <location>
        <position position="1"/>
    </location>
</feature>
<dbReference type="AlphaFoldDB" id="A0A6J4KBQ2"/>
<accession>A0A6J4KBQ2</accession>